<protein>
    <submittedName>
        <fullName evidence="1">Type III secretion system effector protein</fullName>
    </submittedName>
</protein>
<dbReference type="AlphaFoldDB" id="A0A9X3SAY5"/>
<dbReference type="RefSeq" id="WP_270028620.1">
    <property type="nucleotide sequence ID" value="NZ_JAPDDP010000070.1"/>
</dbReference>
<name>A0A9X3SAY5_9ACTN</name>
<gene>
    <name evidence="1" type="ORF">OJ997_28095</name>
</gene>
<evidence type="ECO:0000313" key="1">
    <source>
        <dbReference type="EMBL" id="MDA0184203.1"/>
    </source>
</evidence>
<dbReference type="PROSITE" id="PS51257">
    <property type="entry name" value="PROKAR_LIPOPROTEIN"/>
    <property type="match status" value="1"/>
</dbReference>
<sequence>MKRLALGLSVLALAAGCGSDGPAVDPAVRAATFRWDTTVREQDKQWIIEAIDQARPEARQLIDEVDGKVIIGTYAEPGAPHVGMMRPRPDGDYQVVFNLAYLNGERKIDRPTVVLHELGHVVDQAVVPTDLRDQLAAELPHSGACLTTDTGDCTSPIERFADTFAKWALRGAVSAVGSGYSVASPTSLESWGTPLAGLAIELEVAARKAAH</sequence>
<accession>A0A9X3SAY5</accession>
<dbReference type="EMBL" id="JAPDDP010000070">
    <property type="protein sequence ID" value="MDA0184203.1"/>
    <property type="molecule type" value="Genomic_DNA"/>
</dbReference>
<dbReference type="Proteomes" id="UP001147653">
    <property type="component" value="Unassembled WGS sequence"/>
</dbReference>
<reference evidence="1" key="1">
    <citation type="submission" date="2022-10" db="EMBL/GenBank/DDBJ databases">
        <title>The WGS of Solirubrobacter phytolaccae KCTC 29190.</title>
        <authorList>
            <person name="Jiang Z."/>
        </authorList>
    </citation>
    <scope>NUCLEOTIDE SEQUENCE</scope>
    <source>
        <strain evidence="1">KCTC 29190</strain>
    </source>
</reference>
<organism evidence="1 2">
    <name type="scientific">Solirubrobacter phytolaccae</name>
    <dbReference type="NCBI Taxonomy" id="1404360"/>
    <lineage>
        <taxon>Bacteria</taxon>
        <taxon>Bacillati</taxon>
        <taxon>Actinomycetota</taxon>
        <taxon>Thermoleophilia</taxon>
        <taxon>Solirubrobacterales</taxon>
        <taxon>Solirubrobacteraceae</taxon>
        <taxon>Solirubrobacter</taxon>
    </lineage>
</organism>
<keyword evidence="2" id="KW-1185">Reference proteome</keyword>
<evidence type="ECO:0000313" key="2">
    <source>
        <dbReference type="Proteomes" id="UP001147653"/>
    </source>
</evidence>
<proteinExistence type="predicted"/>
<comment type="caution">
    <text evidence="1">The sequence shown here is derived from an EMBL/GenBank/DDBJ whole genome shotgun (WGS) entry which is preliminary data.</text>
</comment>